<gene>
    <name evidence="1" type="ORF">NCTC10719_00412</name>
</gene>
<sequence>MAILKLCSWHGCTKIIEEDKKFCSYHEKKDSVEQRERYKEYKKRRSHNDEVKRFQSFYNSDAWRRIRELGIKDTLAIDVVDYYKFNRIRQGERVHHIIELNDDFGKALDRNNLIYLTEKNHRIVHREYINGNKAKMQELLLDLKLRFMEEFNL</sequence>
<organism evidence="1 2">
    <name type="scientific">Clostridium perfringens</name>
    <dbReference type="NCBI Taxonomy" id="1502"/>
    <lineage>
        <taxon>Bacteria</taxon>
        <taxon>Bacillati</taxon>
        <taxon>Bacillota</taxon>
        <taxon>Clostridia</taxon>
        <taxon>Eubacteriales</taxon>
        <taxon>Clostridiaceae</taxon>
        <taxon>Clostridium</taxon>
    </lineage>
</organism>
<keyword evidence="1" id="KW-0378">Hydrolase</keyword>
<dbReference type="GO" id="GO:0004519">
    <property type="term" value="F:endonuclease activity"/>
    <property type="evidence" value="ECO:0007669"/>
    <property type="project" value="UniProtKB-KW"/>
</dbReference>
<name>A0A2X2XWK0_CLOPF</name>
<keyword evidence="1" id="KW-0255">Endonuclease</keyword>
<evidence type="ECO:0000313" key="2">
    <source>
        <dbReference type="Proteomes" id="UP000249986"/>
    </source>
</evidence>
<protein>
    <submittedName>
        <fullName evidence="1">HNH endonuclease domain-containing protein</fullName>
    </submittedName>
</protein>
<proteinExistence type="predicted"/>
<dbReference type="AlphaFoldDB" id="A0A2X2XWK0"/>
<dbReference type="RefSeq" id="WP_016048874.1">
    <property type="nucleotide sequence ID" value="NZ_CATNYB010000001.1"/>
</dbReference>
<reference evidence="1 2" key="1">
    <citation type="submission" date="2018-06" db="EMBL/GenBank/DDBJ databases">
        <authorList>
            <consortium name="Pathogen Informatics"/>
            <person name="Doyle S."/>
        </authorList>
    </citation>
    <scope>NUCLEOTIDE SEQUENCE [LARGE SCALE GENOMIC DNA]</scope>
    <source>
        <strain evidence="1 2">NCTC10719</strain>
    </source>
</reference>
<accession>A0A2X2XWK0</accession>
<evidence type="ECO:0000313" key="1">
    <source>
        <dbReference type="EMBL" id="SQB57818.1"/>
    </source>
</evidence>
<dbReference type="EMBL" id="UAWG01000001">
    <property type="protein sequence ID" value="SQB57818.1"/>
    <property type="molecule type" value="Genomic_DNA"/>
</dbReference>
<dbReference type="Proteomes" id="UP000249986">
    <property type="component" value="Unassembled WGS sequence"/>
</dbReference>
<keyword evidence="1" id="KW-0540">Nuclease</keyword>